<feature type="region of interest" description="Disordered" evidence="1">
    <location>
        <begin position="186"/>
        <end position="207"/>
    </location>
</feature>
<dbReference type="AlphaFoldDB" id="A0A3Q3N690"/>
<dbReference type="InterPro" id="IPR057724">
    <property type="entry name" value="TCTN1-3_N"/>
</dbReference>
<protein>
    <recommendedName>
        <fullName evidence="3">Tectonic-1-3 N-terminal domain-containing protein</fullName>
    </recommendedName>
</protein>
<dbReference type="GeneTree" id="ENSGT00940000177596"/>
<evidence type="ECO:0000259" key="3">
    <source>
        <dbReference type="Pfam" id="PF25752"/>
    </source>
</evidence>
<feature type="chain" id="PRO_5018560263" description="Tectonic-1-3 N-terminal domain-containing protein" evidence="2">
    <location>
        <begin position="26"/>
        <end position="207"/>
    </location>
</feature>
<feature type="compositionally biased region" description="Low complexity" evidence="1">
    <location>
        <begin position="53"/>
        <end position="73"/>
    </location>
</feature>
<feature type="compositionally biased region" description="Pro residues" evidence="1">
    <location>
        <begin position="78"/>
        <end position="91"/>
    </location>
</feature>
<dbReference type="GO" id="GO:0036038">
    <property type="term" value="C:MKS complex"/>
    <property type="evidence" value="ECO:0007669"/>
    <property type="project" value="TreeGrafter"/>
</dbReference>
<name>A0A3Q3N690_9LABR</name>
<organism evidence="4 5">
    <name type="scientific">Labrus bergylta</name>
    <name type="common">ballan wrasse</name>
    <dbReference type="NCBI Taxonomy" id="56723"/>
    <lineage>
        <taxon>Eukaryota</taxon>
        <taxon>Metazoa</taxon>
        <taxon>Chordata</taxon>
        <taxon>Craniata</taxon>
        <taxon>Vertebrata</taxon>
        <taxon>Euteleostomi</taxon>
        <taxon>Actinopterygii</taxon>
        <taxon>Neopterygii</taxon>
        <taxon>Teleostei</taxon>
        <taxon>Neoteleostei</taxon>
        <taxon>Acanthomorphata</taxon>
        <taxon>Eupercaria</taxon>
        <taxon>Labriformes</taxon>
        <taxon>Labridae</taxon>
        <taxon>Labrus</taxon>
    </lineage>
</organism>
<reference evidence="4" key="1">
    <citation type="submission" date="2025-08" db="UniProtKB">
        <authorList>
            <consortium name="Ensembl"/>
        </authorList>
    </citation>
    <scope>IDENTIFICATION</scope>
</reference>
<proteinExistence type="predicted"/>
<accession>A0A3Q3N690</accession>
<dbReference type="InterPro" id="IPR040354">
    <property type="entry name" value="TCTN1-3"/>
</dbReference>
<dbReference type="STRING" id="56723.ENSLBEP00000029425"/>
<dbReference type="Ensembl" id="ENSLBET00000030823.1">
    <property type="protein sequence ID" value="ENSLBEP00000029425.1"/>
    <property type="gene ID" value="ENSLBEG00000022282.1"/>
</dbReference>
<evidence type="ECO:0000256" key="1">
    <source>
        <dbReference type="SAM" id="MobiDB-lite"/>
    </source>
</evidence>
<feature type="domain" description="Tectonic-1-3 N-terminal" evidence="3">
    <location>
        <begin position="98"/>
        <end position="135"/>
    </location>
</feature>
<dbReference type="InParanoid" id="A0A3Q3N690"/>
<feature type="region of interest" description="Disordered" evidence="1">
    <location>
        <begin position="53"/>
        <end position="92"/>
    </location>
</feature>
<keyword evidence="2" id="KW-0732">Signal</keyword>
<sequence length="207" mass="22508">MAASVASFHGTNVLSFFFLFSVVTSNENTTSFSFNTTAFVDGNLTNEAAENYTTTQPEEFESPTSTPTPGSTEEPPEPPEPLEPPEPPEPLPVSGLGRLCPCDEHMEVCDISCCCDRDCSEEVALFTSCSVETVGKLMHEIFLVPPFSFLGVDGFSHPSPALPTDRNFDSLFKTFTSFVFDSEEDRGEPSAAELQDSSGYQVSLKTE</sequence>
<evidence type="ECO:0000256" key="2">
    <source>
        <dbReference type="SAM" id="SignalP"/>
    </source>
</evidence>
<dbReference type="Proteomes" id="UP000261660">
    <property type="component" value="Unplaced"/>
</dbReference>
<dbReference type="Pfam" id="PF25752">
    <property type="entry name" value="DUF1619_N"/>
    <property type="match status" value="1"/>
</dbReference>
<dbReference type="PANTHER" id="PTHR14611">
    <property type="entry name" value="TECTONIC FAMILY MEMBER"/>
    <property type="match status" value="1"/>
</dbReference>
<keyword evidence="5" id="KW-1185">Reference proteome</keyword>
<reference evidence="4" key="2">
    <citation type="submission" date="2025-09" db="UniProtKB">
        <authorList>
            <consortium name="Ensembl"/>
        </authorList>
    </citation>
    <scope>IDENTIFICATION</scope>
</reference>
<feature type="signal peptide" evidence="2">
    <location>
        <begin position="1"/>
        <end position="25"/>
    </location>
</feature>
<dbReference type="GO" id="GO:1904491">
    <property type="term" value="P:protein localization to ciliary transition zone"/>
    <property type="evidence" value="ECO:0007669"/>
    <property type="project" value="TreeGrafter"/>
</dbReference>
<evidence type="ECO:0000313" key="4">
    <source>
        <dbReference type="Ensembl" id="ENSLBEP00000029425.1"/>
    </source>
</evidence>
<evidence type="ECO:0000313" key="5">
    <source>
        <dbReference type="Proteomes" id="UP000261660"/>
    </source>
</evidence>
<dbReference type="GO" id="GO:0060271">
    <property type="term" value="P:cilium assembly"/>
    <property type="evidence" value="ECO:0007669"/>
    <property type="project" value="TreeGrafter"/>
</dbReference>
<feature type="compositionally biased region" description="Polar residues" evidence="1">
    <location>
        <begin position="195"/>
        <end position="207"/>
    </location>
</feature>
<dbReference type="PANTHER" id="PTHR14611:SF1">
    <property type="entry name" value="TECTONIC-1"/>
    <property type="match status" value="1"/>
</dbReference>